<comment type="catalytic activity">
    <reaction evidence="7 8">
        <text>hydrogencarbonate + H(+) = CO2 + H2O</text>
        <dbReference type="Rhea" id="RHEA:10748"/>
        <dbReference type="ChEBI" id="CHEBI:15377"/>
        <dbReference type="ChEBI" id="CHEBI:15378"/>
        <dbReference type="ChEBI" id="CHEBI:16526"/>
        <dbReference type="ChEBI" id="CHEBI:17544"/>
        <dbReference type="EC" id="4.2.1.1"/>
    </reaction>
</comment>
<name>A0A7R8WFG7_9CRUS</name>
<organism evidence="9">
    <name type="scientific">Cyprideis torosa</name>
    <dbReference type="NCBI Taxonomy" id="163714"/>
    <lineage>
        <taxon>Eukaryota</taxon>
        <taxon>Metazoa</taxon>
        <taxon>Ecdysozoa</taxon>
        <taxon>Arthropoda</taxon>
        <taxon>Crustacea</taxon>
        <taxon>Oligostraca</taxon>
        <taxon>Ostracoda</taxon>
        <taxon>Podocopa</taxon>
        <taxon>Podocopida</taxon>
        <taxon>Cytherocopina</taxon>
        <taxon>Cytheroidea</taxon>
        <taxon>Cytherideidae</taxon>
        <taxon>Cyprideis</taxon>
    </lineage>
</organism>
<keyword evidence="5 8" id="KW-0862">Zinc</keyword>
<dbReference type="AlphaFoldDB" id="A0A7R8WFG7"/>
<comment type="cofactor">
    <cofactor evidence="1 8">
        <name>Zn(2+)</name>
        <dbReference type="ChEBI" id="CHEBI:29105"/>
    </cofactor>
</comment>
<accession>A0A7R8WFG7</accession>
<keyword evidence="6 8" id="KW-0456">Lyase</keyword>
<protein>
    <recommendedName>
        <fullName evidence="3 8">Carbonic anhydrase</fullName>
        <ecNumber evidence="3 8">4.2.1.1</ecNumber>
    </recommendedName>
</protein>
<comment type="similarity">
    <text evidence="2 8">Belongs to the alpha-carbonic anhydrase family.</text>
</comment>
<proteinExistence type="inferred from homology"/>
<evidence type="ECO:0000256" key="2">
    <source>
        <dbReference type="ARBA" id="ARBA00010718"/>
    </source>
</evidence>
<dbReference type="PANTHER" id="PTHR18952">
    <property type="entry name" value="CARBONIC ANHYDRASE"/>
    <property type="match status" value="1"/>
</dbReference>
<dbReference type="EC" id="4.2.1.1" evidence="3 8"/>
<dbReference type="GO" id="GO:0004089">
    <property type="term" value="F:carbonate dehydratase activity"/>
    <property type="evidence" value="ECO:0007669"/>
    <property type="project" value="UniProtKB-UniRule"/>
</dbReference>
<dbReference type="EMBL" id="OB662886">
    <property type="protein sequence ID" value="CAD7230702.1"/>
    <property type="molecule type" value="Genomic_DNA"/>
</dbReference>
<evidence type="ECO:0000256" key="8">
    <source>
        <dbReference type="RuleBase" id="RU367011"/>
    </source>
</evidence>
<dbReference type="InterPro" id="IPR001148">
    <property type="entry name" value="CA_dom"/>
</dbReference>
<keyword evidence="4 8" id="KW-0479">Metal-binding</keyword>
<evidence type="ECO:0000256" key="3">
    <source>
        <dbReference type="ARBA" id="ARBA00012925"/>
    </source>
</evidence>
<evidence type="ECO:0000256" key="1">
    <source>
        <dbReference type="ARBA" id="ARBA00001947"/>
    </source>
</evidence>
<dbReference type="InterPro" id="IPR018338">
    <property type="entry name" value="Carbonic_anhydrase_a-class_CS"/>
</dbReference>
<reference evidence="9" key="1">
    <citation type="submission" date="2020-11" db="EMBL/GenBank/DDBJ databases">
        <authorList>
            <person name="Tran Van P."/>
        </authorList>
    </citation>
    <scope>NUCLEOTIDE SEQUENCE</scope>
</reference>
<dbReference type="PANTHER" id="PTHR18952:SF141">
    <property type="entry name" value="CARBONIC ANHYDRASE"/>
    <property type="match status" value="1"/>
</dbReference>
<sequence>MPVWGYTKTTGPHTWAVHFPAACGTKQSPIDIDSGRGEELTDVAPLSYHYREDACGAITNTGVGWKLLTGGDNPGEVEGGPLPSRYRLEQIHMHWGGTEQEGSEHTVDGKAYPGEVHLVHWDCENYATFDEAVSKPGGLTVLGVFLELGEENSELKKVIEALQKIPHKDMTSPMSTAVNPLGLLPGGAYWNYDGSLTTPPCLETVNWVVFKTPKTISQEQLNELRKMRTYAPDESEPKDEFKGQVIQNFRPPMPLCGRGVKECC</sequence>
<comment type="function">
    <text evidence="8">Reversible hydration of carbon dioxide.</text>
</comment>
<dbReference type="OrthoDB" id="429145at2759"/>
<dbReference type="InterPro" id="IPR023561">
    <property type="entry name" value="Carbonic_anhydrase_a-class"/>
</dbReference>
<evidence type="ECO:0000256" key="6">
    <source>
        <dbReference type="ARBA" id="ARBA00023239"/>
    </source>
</evidence>
<dbReference type="Pfam" id="PF00194">
    <property type="entry name" value="Carb_anhydrase"/>
    <property type="match status" value="1"/>
</dbReference>
<evidence type="ECO:0000256" key="5">
    <source>
        <dbReference type="ARBA" id="ARBA00022833"/>
    </source>
</evidence>
<dbReference type="PROSITE" id="PS51144">
    <property type="entry name" value="ALPHA_CA_2"/>
    <property type="match status" value="1"/>
</dbReference>
<dbReference type="Gene3D" id="3.10.200.10">
    <property type="entry name" value="Alpha carbonic anhydrase"/>
    <property type="match status" value="1"/>
</dbReference>
<dbReference type="SMART" id="SM01057">
    <property type="entry name" value="Carb_anhydrase"/>
    <property type="match status" value="1"/>
</dbReference>
<dbReference type="GO" id="GO:0005737">
    <property type="term" value="C:cytoplasm"/>
    <property type="evidence" value="ECO:0007669"/>
    <property type="project" value="TreeGrafter"/>
</dbReference>
<dbReference type="CDD" id="cd00326">
    <property type="entry name" value="alpha_CA"/>
    <property type="match status" value="1"/>
</dbReference>
<evidence type="ECO:0000256" key="4">
    <source>
        <dbReference type="ARBA" id="ARBA00022723"/>
    </source>
</evidence>
<dbReference type="PROSITE" id="PS00162">
    <property type="entry name" value="ALPHA_CA_1"/>
    <property type="match status" value="1"/>
</dbReference>
<evidence type="ECO:0000313" key="9">
    <source>
        <dbReference type="EMBL" id="CAD7230702.1"/>
    </source>
</evidence>
<evidence type="ECO:0000256" key="7">
    <source>
        <dbReference type="ARBA" id="ARBA00048348"/>
    </source>
</evidence>
<dbReference type="InterPro" id="IPR036398">
    <property type="entry name" value="CA_dom_sf"/>
</dbReference>
<dbReference type="GO" id="GO:0008270">
    <property type="term" value="F:zinc ion binding"/>
    <property type="evidence" value="ECO:0007669"/>
    <property type="project" value="UniProtKB-UniRule"/>
</dbReference>
<dbReference type="SUPFAM" id="SSF51069">
    <property type="entry name" value="Carbonic anhydrase"/>
    <property type="match status" value="1"/>
</dbReference>
<gene>
    <name evidence="9" type="ORF">CTOB1V02_LOCUS8558</name>
</gene>